<dbReference type="SMART" id="SM00487">
    <property type="entry name" value="DEXDc"/>
    <property type="match status" value="2"/>
</dbReference>
<sequence>MADMEVEEGPPRLTSMLRHAHPTACRAVALDAGDLVAGRARVLQERRRASAFASSSTTLPADAKGKGKATIRGPTSTSTTSSSLAAKFASSGSQKEYQKFIGSVRAGLDADFSLEELQAEAEQVAQILGPLTDAELGDRRGATFVQKHRVLQQRYGPFDARQFAEVCDTFSRLRARHAKGKPAGAPGGSARVGGGGGAREFGAEVLDFVFPGKKYVSVTGSVAAGQNNAAAAATAGATFVADSKPVDEFGDMTKKLKGLFSSSSTSSASAAFDRGEAKVAAPGKSQGLSATVGTKVAKASEPNLSDSLETLLWFTDLCSKRDEHATLVNVYSIVVGDSGADVMGAELYELLGDSAIEMISEISQSLLEIREKLKVCLLYAYRKDQEAKKDVGGGHSNNQFGQQFTIVSEREQEIKKGALKASRKKNSRVPLPKLLSWLQTVGIDYLLQLVTEEPDPSPRDVPVMKDPAEFDLDDYVGKGSVTIAQGLPPNAVRKKFKNWEEVFVPAKVNDPGAEEPRVQITEMEKWARLAFKGYKELNRIQSRIYETAYNSNENLLVCAPTGAGKTNIAMISILHEVKKHIVGGMLEDPEFKVVYIAPMKALAAEVTATFSKRLAPLGISVRECTGDIQLSKRELAQTQMIVTTPEKWDVITRKGGDVSAAAEVKLLILDEVHLLNDARGAVIETLVARTQRQVEVSQSMIRIVGLSATLPSYKDVASFLGVNVDTGLFYFDHSYRPVPLDTHFFGVNERNFAKRELVMNEIAFEKAMKSIEEGYQVMVFVHSRKKTAMGGRAFVELAAKAQQLDVFDADLDQQQQKELQKSRNKELQELVPKAIATHHAGMLRSDRNLAEKLFRDGKIKVLFCTATLAWGVNLPVHTVIIKGTQVYDANKGGFNNIGILDVLQIFGRAGRPQYDTSGEAMIITTDDQLHHYIGSITNQVPIESKFVSSMVDNLNAEIVLGTVSNVREACVWLSYTYLYTRMRKNPLAYGITWNAVYDDPALSLPRREIVTNAARTLHECKMTVFDQKSGNFYITELGRIASLYYLKHSSMALYNEKLNPHMTDADVIEMISQSAEFENINVREDEVDELHDLALNGCPVEVRGGAENSHGKVNILLQCYVSRTRFSSFALTMDAAYVADNAPRICRALFELCLKRGWCSMADLMLGLCKALEHRCWSYEHSLRQFSGLLKPEILYKLEKKNVTVDRLRDMSAQEVGSMLRHSSAGHVVKKAIETIPELDLSVKLHPITRSVLQISLTIVPLFRWDTRVHRSTLKWWVWVEDQSNEHIYHSEVWMMTRKICEEGEHTVSFTIPIFEPLPPQYYVRVISDEWIGSEAFLEVSFRNLILPERHPAHTQLLDLDPLPLGALQRAQYEELYKKKFTHFNPIQTQVFHTLYHTDKNVLLGAPTGSGKTICSELAIFRAFNEHPGEKIVYIAPLKALVRERVKDWRSGLCKRLGKKLVELTGDFTPDLQSLLAADLIISTPEKWDGVSRSWSSRSYVKSVCLVVFDEIHLLGGDRGPIIEVIVSRMRYVSQETSRPVRIVGLSTALANARDLADWMGIPKDSHGHGIGFFNFRPSVRPVPLECHIQGYAGKFYCPRMATMNKPAYAAIQTHSPGKPVLIFVSSRRQTRITANDIITHAVADERPKQLLHMQDFELEDVLEDVKDPALRHTLQFGIGLHHAGLSQTDREIVEELYVTCKIQVLVCTSTLAWGMNFPTHLVIVKGTEYFDAKEKRYVDFPITDVLQMMGRAGRPQFDKSGVAVIMVAEAKKSFYKKFLYEPFPVESSLADVLQDHVNAEIASGTVSSKQDVMEWIGWTYFYRRITQNPTYYGLETADKEDVQSFLSDLIEDTLEDLQDAGCVSIATCGKETEVRPEFLGKVASFYYLHYKTAALFAERCHQKMAVQECFEALCDASEYDEMPVRHNEELLNADLASQVMEHGGFAVDTRNAEDPHFKVNVMLQAYLGRLPLPISDYALDTKSALDQSVRIIQAMVDVCSNEGWLGSTLNCVLVLQMLSQGMWYTQNTTQCLPGVNEKVAKKLTGAGKGSLPALAHFAQSDYNKALGLLKRSGLQHNRAAAACKVCCALPLLEARAEVEEGGACVSLEISMRNFRKRATAYAPRFPKAKQEGWYAILAREATDECLALKRLGFQHRGRLRTKLRAEGSGGLEGCHVVLASDTYLGLDQIVSL</sequence>
<dbReference type="InterPro" id="IPR036388">
    <property type="entry name" value="WH-like_DNA-bd_sf"/>
</dbReference>
<dbReference type="Gene3D" id="1.10.10.10">
    <property type="entry name" value="Winged helix-like DNA-binding domain superfamily/Winged helix DNA-binding domain"/>
    <property type="match status" value="2"/>
</dbReference>
<dbReference type="InterPro" id="IPR011545">
    <property type="entry name" value="DEAD/DEAH_box_helicase_dom"/>
</dbReference>
<dbReference type="FunFam" id="2.60.40.150:FF:000004">
    <property type="entry name" value="RNA helicase, activating signal cointegrator 1"/>
    <property type="match status" value="1"/>
</dbReference>
<keyword evidence="4" id="KW-0067">ATP-binding</keyword>
<dbReference type="SUPFAM" id="SSF46785">
    <property type="entry name" value="Winged helix' DNA-binding domain"/>
    <property type="match status" value="2"/>
</dbReference>
<dbReference type="Pfam" id="PF23445">
    <property type="entry name" value="WHD_SNRNP200"/>
    <property type="match status" value="2"/>
</dbReference>
<keyword evidence="10" id="KW-1185">Reference proteome</keyword>
<dbReference type="FunFam" id="3.40.50.300:FF:000231">
    <property type="entry name" value="Activating signal cointegrator 1 complex subunit 3"/>
    <property type="match status" value="1"/>
</dbReference>
<dbReference type="GO" id="GO:0016787">
    <property type="term" value="F:hydrolase activity"/>
    <property type="evidence" value="ECO:0007669"/>
    <property type="project" value="UniProtKB-KW"/>
</dbReference>
<proteinExistence type="predicted"/>
<evidence type="ECO:0000256" key="2">
    <source>
        <dbReference type="ARBA" id="ARBA00022801"/>
    </source>
</evidence>
<evidence type="ECO:0000259" key="7">
    <source>
        <dbReference type="PROSITE" id="PS51192"/>
    </source>
</evidence>
<evidence type="ECO:0000259" key="8">
    <source>
        <dbReference type="PROSITE" id="PS51194"/>
    </source>
</evidence>
<dbReference type="PIRSF" id="PIRSF039073">
    <property type="entry name" value="BRR2"/>
    <property type="match status" value="1"/>
</dbReference>
<dbReference type="SMART" id="SM00382">
    <property type="entry name" value="AAA"/>
    <property type="match status" value="2"/>
</dbReference>
<dbReference type="PROSITE" id="PS51192">
    <property type="entry name" value="HELICASE_ATP_BIND_1"/>
    <property type="match status" value="2"/>
</dbReference>
<dbReference type="Gene3D" id="3.40.50.300">
    <property type="entry name" value="P-loop containing nucleotide triphosphate hydrolases"/>
    <property type="match status" value="4"/>
</dbReference>
<dbReference type="InterPro" id="IPR036390">
    <property type="entry name" value="WH_DNA-bd_sf"/>
</dbReference>
<dbReference type="EMBL" id="CP151514">
    <property type="protein sequence ID" value="WZN66055.1"/>
    <property type="molecule type" value="Genomic_DNA"/>
</dbReference>
<evidence type="ECO:0000256" key="3">
    <source>
        <dbReference type="ARBA" id="ARBA00022806"/>
    </source>
</evidence>
<keyword evidence="1" id="KW-0547">Nucleotide-binding</keyword>
<dbReference type="FunFam" id="3.40.50.300:FF:000062">
    <property type="entry name" value="U5 small nuclear ribonucleoprotein helicase"/>
    <property type="match status" value="1"/>
</dbReference>
<feature type="region of interest" description="Disordered" evidence="6">
    <location>
        <begin position="51"/>
        <end position="81"/>
    </location>
</feature>
<dbReference type="PANTHER" id="PTHR47961:SF13">
    <property type="entry name" value="ACTIVATING SIGNAL COINTEGRATOR 1 COMPLEX SUBUNIT 3"/>
    <property type="match status" value="1"/>
</dbReference>
<feature type="domain" description="Helicase ATP-binding" evidence="7">
    <location>
        <begin position="1393"/>
        <end position="1568"/>
    </location>
</feature>
<dbReference type="Pfam" id="PF00270">
    <property type="entry name" value="DEAD"/>
    <property type="match status" value="2"/>
</dbReference>
<evidence type="ECO:0000313" key="9">
    <source>
        <dbReference type="EMBL" id="WZN66055.1"/>
    </source>
</evidence>
<dbReference type="GO" id="GO:0004386">
    <property type="term" value="F:helicase activity"/>
    <property type="evidence" value="ECO:0007669"/>
    <property type="project" value="UniProtKB-KW"/>
</dbReference>
<evidence type="ECO:0000256" key="5">
    <source>
        <dbReference type="ARBA" id="ARBA00055371"/>
    </source>
</evidence>
<organism evidence="9 10">
    <name type="scientific">Chloropicon roscoffensis</name>
    <dbReference type="NCBI Taxonomy" id="1461544"/>
    <lineage>
        <taxon>Eukaryota</taxon>
        <taxon>Viridiplantae</taxon>
        <taxon>Chlorophyta</taxon>
        <taxon>Chloropicophyceae</taxon>
        <taxon>Chloropicales</taxon>
        <taxon>Chloropicaceae</taxon>
        <taxon>Chloropicon</taxon>
    </lineage>
</organism>
<dbReference type="Gene3D" id="1.10.150.20">
    <property type="entry name" value="5' to 3' exonuclease, C-terminal subdomain"/>
    <property type="match status" value="1"/>
</dbReference>
<evidence type="ECO:0000256" key="4">
    <source>
        <dbReference type="ARBA" id="ARBA00022840"/>
    </source>
</evidence>
<dbReference type="GO" id="GO:0032991">
    <property type="term" value="C:protein-containing complex"/>
    <property type="evidence" value="ECO:0007669"/>
    <property type="project" value="UniProtKB-ARBA"/>
</dbReference>
<dbReference type="SUPFAM" id="SSF158702">
    <property type="entry name" value="Sec63 N-terminal domain-like"/>
    <property type="match status" value="2"/>
</dbReference>
<dbReference type="Gene3D" id="1.10.3380.10">
    <property type="entry name" value="Sec63 N-terminal domain-like domain"/>
    <property type="match status" value="2"/>
</dbReference>
<protein>
    <submittedName>
        <fullName evidence="9">Sec63 domain-containing RNA helicase</fullName>
    </submittedName>
</protein>
<reference evidence="9 10" key="1">
    <citation type="submission" date="2024-03" db="EMBL/GenBank/DDBJ databases">
        <title>Complete genome sequence of the green alga Chloropicon roscoffensis RCC1871.</title>
        <authorList>
            <person name="Lemieux C."/>
            <person name="Pombert J.-F."/>
            <person name="Otis C."/>
            <person name="Turmel M."/>
        </authorList>
    </citation>
    <scope>NUCLEOTIDE SEQUENCE [LARGE SCALE GENOMIC DNA]</scope>
    <source>
        <strain evidence="9 10">RCC1871</strain>
    </source>
</reference>
<dbReference type="InterPro" id="IPR035892">
    <property type="entry name" value="C2_domain_sf"/>
</dbReference>
<accession>A0AAX4PIA4</accession>
<dbReference type="PANTHER" id="PTHR47961">
    <property type="entry name" value="DNA POLYMERASE THETA, PUTATIVE (AFU_ORTHOLOGUE AFUA_1G05260)-RELATED"/>
    <property type="match status" value="1"/>
</dbReference>
<dbReference type="FunFam" id="3.40.50.300:FF:000198">
    <property type="entry name" value="Activating signal cointegrator 1 complex subunit"/>
    <property type="match status" value="1"/>
</dbReference>
<feature type="domain" description="Helicase C-terminal" evidence="8">
    <location>
        <begin position="1604"/>
        <end position="1814"/>
    </location>
</feature>
<dbReference type="SUPFAM" id="SSF52540">
    <property type="entry name" value="P-loop containing nucleoside triphosphate hydrolases"/>
    <property type="match status" value="4"/>
</dbReference>
<evidence type="ECO:0000256" key="1">
    <source>
        <dbReference type="ARBA" id="ARBA00022741"/>
    </source>
</evidence>
<dbReference type="PROSITE" id="PS51194">
    <property type="entry name" value="HELICASE_CTER"/>
    <property type="match status" value="2"/>
</dbReference>
<dbReference type="Proteomes" id="UP001472866">
    <property type="component" value="Chromosome 14"/>
</dbReference>
<dbReference type="SUPFAM" id="SSF81296">
    <property type="entry name" value="E set domains"/>
    <property type="match status" value="1"/>
</dbReference>
<dbReference type="GO" id="GO:0003676">
    <property type="term" value="F:nucleic acid binding"/>
    <property type="evidence" value="ECO:0007669"/>
    <property type="project" value="InterPro"/>
</dbReference>
<dbReference type="GO" id="GO:0005524">
    <property type="term" value="F:ATP binding"/>
    <property type="evidence" value="ECO:0007669"/>
    <property type="project" value="UniProtKB-KW"/>
</dbReference>
<dbReference type="Pfam" id="PF02889">
    <property type="entry name" value="Sec63"/>
    <property type="match status" value="2"/>
</dbReference>
<comment type="function">
    <text evidence="5">RNA helicase that plays an essential role in pre-mRNA splicing as component of the U5 snRNP and U4/U6-U5 tri-snRNP complexes. Involved in spliceosome assembly, activation and disassembly.</text>
</comment>
<feature type="domain" description="Helicase ATP-binding" evidence="7">
    <location>
        <begin position="546"/>
        <end position="728"/>
    </location>
</feature>
<dbReference type="SMART" id="SM00973">
    <property type="entry name" value="Sec63"/>
    <property type="match status" value="2"/>
</dbReference>
<dbReference type="InterPro" id="IPR003593">
    <property type="entry name" value="AAA+_ATPase"/>
</dbReference>
<dbReference type="Pfam" id="PF00271">
    <property type="entry name" value="Helicase_C"/>
    <property type="match status" value="2"/>
</dbReference>
<feature type="domain" description="Helicase C-terminal" evidence="8">
    <location>
        <begin position="763"/>
        <end position="958"/>
    </location>
</feature>
<dbReference type="InterPro" id="IPR001650">
    <property type="entry name" value="Helicase_C-like"/>
</dbReference>
<dbReference type="FunFam" id="1.10.3380.10:FF:000002">
    <property type="entry name" value="Activating signal cointegrator 1 complex subunit 3"/>
    <property type="match status" value="1"/>
</dbReference>
<dbReference type="CDD" id="cd18020">
    <property type="entry name" value="DEXHc_ASCC3_1"/>
    <property type="match status" value="1"/>
</dbReference>
<dbReference type="CDD" id="cd18022">
    <property type="entry name" value="DEXHc_ASCC3_2"/>
    <property type="match status" value="1"/>
</dbReference>
<evidence type="ECO:0000313" key="10">
    <source>
        <dbReference type="Proteomes" id="UP001472866"/>
    </source>
</evidence>
<dbReference type="InterPro" id="IPR004179">
    <property type="entry name" value="Sec63-dom"/>
</dbReference>
<dbReference type="InterPro" id="IPR014001">
    <property type="entry name" value="Helicase_ATP-bd"/>
</dbReference>
<dbReference type="SMART" id="SM00490">
    <property type="entry name" value="HELICc"/>
    <property type="match status" value="2"/>
</dbReference>
<dbReference type="InterPro" id="IPR014756">
    <property type="entry name" value="Ig_E-set"/>
</dbReference>
<dbReference type="FunFam" id="3.40.50.300:FF:000102">
    <property type="entry name" value="RNA helicase, activating signal cointegrator 1"/>
    <property type="match status" value="1"/>
</dbReference>
<name>A0AAX4PIA4_9CHLO</name>
<dbReference type="Gene3D" id="2.60.40.150">
    <property type="entry name" value="C2 domain"/>
    <property type="match status" value="2"/>
</dbReference>
<keyword evidence="2" id="KW-0378">Hydrolase</keyword>
<dbReference type="InterPro" id="IPR050474">
    <property type="entry name" value="Hel308_SKI2-like"/>
</dbReference>
<dbReference type="FunFam" id="1.10.10.10:FF:000012">
    <property type="entry name" value="U5 small nuclear ribonucleoprotein helicase"/>
    <property type="match status" value="1"/>
</dbReference>
<dbReference type="CDD" id="cd18795">
    <property type="entry name" value="SF2_C_Ski2"/>
    <property type="match status" value="2"/>
</dbReference>
<dbReference type="InterPro" id="IPR057842">
    <property type="entry name" value="WH_MER3"/>
</dbReference>
<dbReference type="FunFam" id="1.10.10.10:FF:000024">
    <property type="entry name" value="U5 small nuclear ribonucleoprotein helicase"/>
    <property type="match status" value="1"/>
</dbReference>
<evidence type="ECO:0000256" key="6">
    <source>
        <dbReference type="SAM" id="MobiDB-lite"/>
    </source>
</evidence>
<dbReference type="InterPro" id="IPR027417">
    <property type="entry name" value="P-loop_NTPase"/>
</dbReference>
<dbReference type="FunFam" id="1.10.3380.10:FF:000001">
    <property type="entry name" value="U5 small nuclear ribonucleoprotein helicase"/>
    <property type="match status" value="1"/>
</dbReference>
<keyword evidence="3 9" id="KW-0347">Helicase</keyword>
<gene>
    <name evidence="9" type="ORF">HKI87_14g76180</name>
</gene>